<evidence type="ECO:0000256" key="1">
    <source>
        <dbReference type="SAM" id="Phobius"/>
    </source>
</evidence>
<dbReference type="PANTHER" id="PTHR36222:SF1">
    <property type="entry name" value="SERINE PROTEASE INHIBITOR RV3364C"/>
    <property type="match status" value="1"/>
</dbReference>
<feature type="transmembrane region" description="Helical" evidence="1">
    <location>
        <begin position="83"/>
        <end position="103"/>
    </location>
</feature>
<gene>
    <name evidence="3" type="ORF">GCM10011588_22670</name>
</gene>
<comment type="caution">
    <text evidence="3">The sequence shown here is derived from an EMBL/GenBank/DDBJ whole genome shotgun (WGS) entry which is preliminary data.</text>
</comment>
<dbReference type="AlphaFoldDB" id="A0A917RGZ7"/>
<accession>A0A917RGZ7</accession>
<keyword evidence="1" id="KW-0472">Membrane</keyword>
<feature type="domain" description="Roadblock/LAMTOR2" evidence="2">
    <location>
        <begin position="11"/>
        <end position="103"/>
    </location>
</feature>
<keyword evidence="1" id="KW-1133">Transmembrane helix</keyword>
<dbReference type="InterPro" id="IPR004942">
    <property type="entry name" value="Roadblock/LAMTOR2_dom"/>
</dbReference>
<dbReference type="InterPro" id="IPR053141">
    <property type="entry name" value="Mycobact_SerProt_Inhib_Rv3364c"/>
</dbReference>
<dbReference type="Pfam" id="PF03259">
    <property type="entry name" value="Robl_LC7"/>
    <property type="match status" value="1"/>
</dbReference>
<evidence type="ECO:0000259" key="2">
    <source>
        <dbReference type="SMART" id="SM00960"/>
    </source>
</evidence>
<sequence length="139" mass="14158">MTMTSDPAQLDWLLQRLLSETAGARHAVLLAADGIQMCHTAGLSMDQADRLAAIASGVQALAGSASAEFGNGRGGVRQSMTEFYGGILFIVGAGAGAQIAVLADDDADAGLVGAQMAALIEQVGEYLSAPPRGSRARLL</sequence>
<proteinExistence type="predicted"/>
<organism evidence="3 4">
    <name type="scientific">Nocardia jinanensis</name>
    <dbReference type="NCBI Taxonomy" id="382504"/>
    <lineage>
        <taxon>Bacteria</taxon>
        <taxon>Bacillati</taxon>
        <taxon>Actinomycetota</taxon>
        <taxon>Actinomycetes</taxon>
        <taxon>Mycobacteriales</taxon>
        <taxon>Nocardiaceae</taxon>
        <taxon>Nocardia</taxon>
    </lineage>
</organism>
<evidence type="ECO:0000313" key="3">
    <source>
        <dbReference type="EMBL" id="GGL07676.1"/>
    </source>
</evidence>
<keyword evidence="1" id="KW-0812">Transmembrane</keyword>
<evidence type="ECO:0000313" key="4">
    <source>
        <dbReference type="Proteomes" id="UP000638263"/>
    </source>
</evidence>
<dbReference type="SMART" id="SM00960">
    <property type="entry name" value="Robl_LC7"/>
    <property type="match status" value="1"/>
</dbReference>
<dbReference type="Proteomes" id="UP000638263">
    <property type="component" value="Unassembled WGS sequence"/>
</dbReference>
<dbReference type="PANTHER" id="PTHR36222">
    <property type="entry name" value="SERINE PROTEASE INHIBITOR RV3364C"/>
    <property type="match status" value="1"/>
</dbReference>
<dbReference type="SUPFAM" id="SSF103196">
    <property type="entry name" value="Roadblock/LC7 domain"/>
    <property type="match status" value="1"/>
</dbReference>
<reference evidence="3" key="2">
    <citation type="submission" date="2020-09" db="EMBL/GenBank/DDBJ databases">
        <authorList>
            <person name="Sun Q."/>
            <person name="Zhou Y."/>
        </authorList>
    </citation>
    <scope>NUCLEOTIDE SEQUENCE</scope>
    <source>
        <strain evidence="3">CGMCC 4.3508</strain>
    </source>
</reference>
<reference evidence="3" key="1">
    <citation type="journal article" date="2014" name="Int. J. Syst. Evol. Microbiol.">
        <title>Complete genome sequence of Corynebacterium casei LMG S-19264T (=DSM 44701T), isolated from a smear-ripened cheese.</title>
        <authorList>
            <consortium name="US DOE Joint Genome Institute (JGI-PGF)"/>
            <person name="Walter F."/>
            <person name="Albersmeier A."/>
            <person name="Kalinowski J."/>
            <person name="Ruckert C."/>
        </authorList>
    </citation>
    <scope>NUCLEOTIDE SEQUENCE</scope>
    <source>
        <strain evidence="3">CGMCC 4.3508</strain>
    </source>
</reference>
<dbReference type="EMBL" id="BMMH01000003">
    <property type="protein sequence ID" value="GGL07676.1"/>
    <property type="molecule type" value="Genomic_DNA"/>
</dbReference>
<protein>
    <submittedName>
        <fullName evidence="3">Dynein regulation protein LC7</fullName>
    </submittedName>
</protein>
<name>A0A917RGZ7_9NOCA</name>
<keyword evidence="4" id="KW-1185">Reference proteome</keyword>
<dbReference type="Gene3D" id="3.30.450.30">
    <property type="entry name" value="Dynein light chain 2a, cytoplasmic"/>
    <property type="match status" value="1"/>
</dbReference>